<dbReference type="InterPro" id="IPR001807">
    <property type="entry name" value="ClC"/>
</dbReference>
<keyword evidence="8" id="KW-0677">Repeat</keyword>
<feature type="transmembrane region" description="Helical" evidence="21">
    <location>
        <begin position="4631"/>
        <end position="4649"/>
    </location>
</feature>
<dbReference type="Gene3D" id="3.90.1280.20">
    <property type="match status" value="2"/>
</dbReference>
<keyword evidence="21" id="KW-0868">Chloride</keyword>
<feature type="region of interest" description="Disordered" evidence="23">
    <location>
        <begin position="96"/>
        <end position="142"/>
    </location>
</feature>
<evidence type="ECO:0000256" key="1">
    <source>
        <dbReference type="ARBA" id="ARBA00004141"/>
    </source>
</evidence>
<evidence type="ECO:0000256" key="16">
    <source>
        <dbReference type="ARBA" id="ARBA00023136"/>
    </source>
</evidence>
<dbReference type="FunFam" id="1.10.8.720:FF:000007">
    <property type="entry name" value="Dynein axonemal heavy chain 6"/>
    <property type="match status" value="1"/>
</dbReference>
<dbReference type="FunFam" id="1.10.287.2620:FF:000001">
    <property type="entry name" value="Cytoplasmic dynein heavy chain 1"/>
    <property type="match status" value="1"/>
</dbReference>
<dbReference type="Pfam" id="PF17857">
    <property type="entry name" value="AAA_lid_1"/>
    <property type="match status" value="1"/>
</dbReference>
<evidence type="ECO:0000259" key="24">
    <source>
        <dbReference type="PROSITE" id="PS50850"/>
    </source>
</evidence>
<dbReference type="InterPro" id="IPR043157">
    <property type="entry name" value="Dynein_AAA1S"/>
</dbReference>
<feature type="region of interest" description="Disordered" evidence="23">
    <location>
        <begin position="467"/>
        <end position="504"/>
    </location>
</feature>
<dbReference type="Gene3D" id="1.20.140.100">
    <property type="entry name" value="Dynein heavy chain, N-terminal domain 2"/>
    <property type="match status" value="1"/>
</dbReference>
<dbReference type="Pfam" id="PF12775">
    <property type="entry name" value="AAA_7"/>
    <property type="match status" value="1"/>
</dbReference>
<dbReference type="InterPro" id="IPR041228">
    <property type="entry name" value="Dynein_C"/>
</dbReference>
<dbReference type="Pfam" id="PF12777">
    <property type="entry name" value="MT"/>
    <property type="match status" value="1"/>
</dbReference>
<dbReference type="Gene3D" id="1.10.8.720">
    <property type="entry name" value="Region D6 of dynein motor"/>
    <property type="match status" value="1"/>
</dbReference>
<evidence type="ECO:0000256" key="18">
    <source>
        <dbReference type="ARBA" id="ARBA00023212"/>
    </source>
</evidence>
<dbReference type="InterPro" id="IPR041658">
    <property type="entry name" value="AAA_lid_11"/>
</dbReference>
<keyword evidence="19" id="KW-0966">Cell projection</keyword>
<comment type="similarity">
    <text evidence="21">Belongs to the chloride channel (TC 2.A.49) family.</text>
</comment>
<evidence type="ECO:0000256" key="5">
    <source>
        <dbReference type="ARBA" id="ARBA00022490"/>
    </source>
</evidence>
<dbReference type="InterPro" id="IPR000644">
    <property type="entry name" value="CBS_dom"/>
</dbReference>
<organism evidence="26 27">
    <name type="scientific">Rotaria sordida</name>
    <dbReference type="NCBI Taxonomy" id="392033"/>
    <lineage>
        <taxon>Eukaryota</taxon>
        <taxon>Metazoa</taxon>
        <taxon>Spiralia</taxon>
        <taxon>Gnathifera</taxon>
        <taxon>Rotifera</taxon>
        <taxon>Eurotatoria</taxon>
        <taxon>Bdelloidea</taxon>
        <taxon>Philodinida</taxon>
        <taxon>Philodinidae</taxon>
        <taxon>Rotaria</taxon>
    </lineage>
</organism>
<dbReference type="InterPro" id="IPR005828">
    <property type="entry name" value="MFS_sugar_transport-like"/>
</dbReference>
<dbReference type="CDD" id="cd03684">
    <property type="entry name" value="ClC_3_like"/>
    <property type="match status" value="1"/>
</dbReference>
<dbReference type="FunFam" id="1.10.8.710:FF:000004">
    <property type="entry name" value="Dynein axonemal heavy chain 6"/>
    <property type="match status" value="1"/>
</dbReference>
<dbReference type="GO" id="GO:0030286">
    <property type="term" value="C:dynein complex"/>
    <property type="evidence" value="ECO:0007669"/>
    <property type="project" value="UniProtKB-KW"/>
</dbReference>
<dbReference type="GO" id="GO:0031514">
    <property type="term" value="C:motile cilium"/>
    <property type="evidence" value="ECO:0007669"/>
    <property type="project" value="UniProtKB-SubCell"/>
</dbReference>
<dbReference type="Gene3D" id="1.20.920.30">
    <property type="match status" value="1"/>
</dbReference>
<dbReference type="FunFam" id="3.40.50.300:FF:001145">
    <property type="entry name" value="Putative dynein heavy chain"/>
    <property type="match status" value="1"/>
</dbReference>
<evidence type="ECO:0000256" key="12">
    <source>
        <dbReference type="ARBA" id="ARBA00022989"/>
    </source>
</evidence>
<dbReference type="CDD" id="cd00009">
    <property type="entry name" value="AAA"/>
    <property type="match status" value="1"/>
</dbReference>
<dbReference type="Gene3D" id="3.40.50.300">
    <property type="entry name" value="P-loop containing nucleotide triphosphate hydrolases"/>
    <property type="match status" value="5"/>
</dbReference>
<feature type="transmembrane region" description="Helical" evidence="21">
    <location>
        <begin position="4319"/>
        <end position="4343"/>
    </location>
</feature>
<feature type="transmembrane region" description="Helical" evidence="21">
    <location>
        <begin position="4479"/>
        <end position="4500"/>
    </location>
</feature>
<dbReference type="InterPro" id="IPR043160">
    <property type="entry name" value="Dynein_C_barrel"/>
</dbReference>
<keyword evidence="10" id="KW-0067">ATP-binding</keyword>
<dbReference type="Pfam" id="PF17852">
    <property type="entry name" value="Dynein_AAA_lid"/>
    <property type="match status" value="1"/>
</dbReference>
<feature type="region of interest" description="Disordered" evidence="23">
    <location>
        <begin position="4665"/>
        <end position="4684"/>
    </location>
</feature>
<feature type="transmembrane region" description="Helical" evidence="21">
    <location>
        <begin position="5158"/>
        <end position="5179"/>
    </location>
</feature>
<evidence type="ECO:0000256" key="21">
    <source>
        <dbReference type="RuleBase" id="RU361221"/>
    </source>
</evidence>
<comment type="caution">
    <text evidence="21">Lacks conserved residue(s) required for the propagation of feature annotation.</text>
</comment>
<dbReference type="PANTHER" id="PTHR22878">
    <property type="entry name" value="DYNEIN HEAVY CHAIN 6, AXONEMAL-LIKE-RELATED"/>
    <property type="match status" value="1"/>
</dbReference>
<feature type="domain" description="CBS" evidence="25">
    <location>
        <begin position="5428"/>
        <end position="5486"/>
    </location>
</feature>
<dbReference type="FunFam" id="3.10.490.20:FF:000005">
    <property type="entry name" value="Dynein axonemal heavy chain 6"/>
    <property type="match status" value="1"/>
</dbReference>
<dbReference type="InterPro" id="IPR004273">
    <property type="entry name" value="Dynein_heavy_D6_P-loop"/>
</dbReference>
<evidence type="ECO:0000256" key="4">
    <source>
        <dbReference type="ARBA" id="ARBA00008887"/>
    </source>
</evidence>
<dbReference type="Pfam" id="PF18198">
    <property type="entry name" value="AAA_lid_11"/>
    <property type="match status" value="1"/>
</dbReference>
<evidence type="ECO:0000256" key="3">
    <source>
        <dbReference type="ARBA" id="ARBA00004430"/>
    </source>
</evidence>
<dbReference type="Proteomes" id="UP000663836">
    <property type="component" value="Unassembled WGS sequence"/>
</dbReference>
<dbReference type="Gene3D" id="1.20.58.1120">
    <property type="match status" value="1"/>
</dbReference>
<evidence type="ECO:0000256" key="6">
    <source>
        <dbReference type="ARBA" id="ARBA00022692"/>
    </source>
</evidence>
<comment type="similarity">
    <text evidence="4">Belongs to the dynein heavy chain family.</text>
</comment>
<dbReference type="FunFam" id="3.40.50.300:FF:002141">
    <property type="entry name" value="Dynein heavy chain"/>
    <property type="match status" value="1"/>
</dbReference>
<evidence type="ECO:0000256" key="22">
    <source>
        <dbReference type="SAM" id="Coils"/>
    </source>
</evidence>
<dbReference type="FunFam" id="3.40.50.300:FF:001143">
    <property type="entry name" value="Dynein axonemal heavy chain 6"/>
    <property type="match status" value="1"/>
</dbReference>
<sequence length="5492" mass="629170">MADGGMLPSSTRSTNFRYGNIDQNRLMSRLISHPLKSIQDDKTNTPQPPGGDHYRAHWNKQTPAEHKFEPLPVLKRYQKHNDPKEIQARNRQQLIQANKLRVSSPESPLEKRAKLSLPPINGRTSDMGKGSDAGSDWGSSVSVKRRQLDPREMLHGETDIGKVINYIKQAPDGFFLYLAHSYSRNDTRHSYYNLKVVSYEQCGREYFTISNSGVSYYRPGEEVEFTPLENFAKEYYRYTRLVQIKVFTTFRMWKAFMVWYKNIRVKKVTHSAKALNDNLFLLQDALRPALLNIREMCFRISDMSLCKIEKKHTYTLNEFSDSQNQTLSQVAARLQEFRDLVKDVVASACRTRLFEAGFVPDDFLHPTDSTHDNLTANGFAMPDSMDIDTLAQPPDKATYAEQANKRSHCRRLTNFIRLCDYLIVNTFHVLAVNSVQSLKNHFLEQLEATPSKDEIIGYVEEIKHKVDKTTAAEGTEEPPAENKQAQQPAPGHPPPIPAIRPPEEDEAAKRHIPLFVTEMKLFIEAIQYHPDSITFQSGIHHVIQSFQETLLSIDNLIPDTTFDNFTRPYINEKYEEKICGDGPDLRSMFTADYHFQDLVKDCSDSLEAGFNAAKIYADTFDEFHQFYVENENTDIEALKNEPHDVEFFATSLAKYTREEKIAQLIDVKKPLGLLMIDSTHTKTKLEPSPRRLLDVINEILPKIAKAKTDSLKSEAQDATVKLETKPETTLDFVDSLTFLDEIQERIDPLEQEAEIVRQMYELIEQYNVPCPPEDIVSYSSLTTTLNGCRNAMDKALTERDANVIKFVSLLDKDIEILTQEVRQIKQDSQNPLLLDPTADKDKVKLLLDDYIKKIELQQHQSTEYRLYQKNFKVEVTKFDELEEVYGELKLKELLWNSLNEWDTMLEEFQNIDFNKLDHEQLNTIVNKYGKYVYQLERGLPPNQSVPILKEKVESLRAKLPTITNLRNPNLRRRHWDVIEDLIKFHPSAEEPLTLGKLIDINAFQHEERLQEISGQASSEASLEGILKRVEDSWKSVEFPVVPYKDYKDVYILGGTDDIIQLLDDANINIATIASSRHVGPIRSRVEEWQSNLDLFNKTLDAWSKCQKTWQYLESIFGAPDIQRQLPAEAKMFNQVDKTFKDVMRKTNKIPLAIKAGTQPGYLELFQTNNALLDQIQHALASYLETKRSNFPRFYFLSDEELLEILAQTRNPLAVQPHLRKCFEGINRLEFAAKGGEDMEMTVTMAPEIRAMFSPEGERVELLKVKATGNVEDWLKQVEKNMITAVRSCIKKAKDDFEKSIREEWLVRHPHQSVLTVSQTYWCVALTQILTSDESIRHKNLEDFERKSYTDLNKLAALVRQELPQLVRDVCRALITIDVHARDIVSEMVQIENASITSFEWLKQLRYYFEQDLTVIRMANSQYIYGYEYLGASDRLVITPLTDRCYLCLMGALQLDLGGAPAGPAGTGKTETTKDLAKALAKQCVVFNCSDQVDYKMMGRFFSGLAQSGAWACFDEFNRINIEVLSVIAQQLITIRDAKAAKLSTFMFEGREIRLIPTCAVFITMNPGYAGRTELPDNLKALFRPQSMMVPDYRLIAEVILYSEGFENSKVLARKMVQMYKLCSEQLSQQDHYDFGMRAVKSVLVMAGVLKRESPNIDEDLVLIRALRDSNLPKFLTDDAILFKAIIQDLFPNVLLPEHDYGELRRTIIDVQIRRGLQTDESQLRKVIQFYETMLIRHGVMLVGPTLGGKTTVYRILSDSLTDLHANGVQYHFYQPVHTYVLNPKSITAGELYGEFNKTTMEWKDGLMGSSVRQCVQDQSKDHHWIICDGPVDAVWIENLNTVLDDNKMLCLANSERIKYTPFMHMVFEVQDLACASPATVSRCGMVYIDSNDIRWHPYVKTWSRKFEEKFGELYTEYLLNLYNTHIDKGLTFIRKNCKEVIKQVDIAKVITLCCLIDSLLTTDNKIDLKLEEAKLKIMIATTFVFCYVWSIGGNIISKDWDQFDTFVRQQFDEDADAKLGQGGDLFSYEIDVHHRRMETWEKSVPAFKYDKTKPFFDLLVPNIDSCRFGYLLEKLVSVNKSVLFTGETGVGKTVIARAQLLKLADEQSIVPLFLNFSAQTSSKRTQEMIVPKLEKRKKNALGPPRGKRMVILIDDLNMPKLETYGAQPPIELLRQYQDFGGLYDRETLKWVDIHDVILCAACGPPGGGRNPTTARLLRHFAVFAIPAPSEYSLKHIFKSILNGYLADFNQSTKTAGDGIIDAAVEIYLRMSAELLPTPTKSHYVFNLRDLSKCIQGILQVKPESISDRDGLVRVFFHESMRVFHDRLINDDDKQYFHTMLSELSTRLFAIQIEPTTFVQKPIIFGDFMKVGAPKNERLYEEITDMNKIRNILQDYQEDYNLTNNKNTRLVFFMDAIEHIARIARIIRQDRGNALLVGVGGTGKQSLTRLASHMCGYKCFQIELSRGYNYDSFHEDLKKLYEQTGPNNQNTVFLFTDNQIVVEEFLEDVNNILNSGEVPNLFDKQDEYEKMIIGCRPGAKEAGVAENDRDGIYTFFINRVRNNLHLVLCMSPVGSSFRTRCRMFPSLVNCCTIDWFSEWPREALLSVAHTSFEKYPWPKGEEFMVKSLAQMCVEIHMSVSTKARQLLSELRRYYYTTPTSYLELINLYLMMLNDKKKEIDNARARVERGLKKLEETNVLVDEMQLELVALEPQLKKKSDETAKLMETLAIDQEKADEVRRVVMEDEAVARVKAEETQAMKDDAQRDLNQALPAVEKANEAIGRLKKESIGEVRTFTKPPHMVEVVMQAVCIMFEKKKDWPSAKLLLGEADLINQIRNYPKDNIPESVLRDLKPYIQMSNFNYKDILQSSVACASLAEWVIAMDMYAKISKEVEPKRKRVAAAEADLRAVTDQLKKKQQQLQQVEAKIKELQESYDHQVAEKKKLEISIMQTQSRLKRASKLTTALADEQIRWKENINEFNEQMKTVTGNVFVSSACVAYYGAFPALYRQELVELWVTGCKEHKIPVSDNPSIINVLADAFSIRQWVTQGLPRDDFSTENAILVTKGRRWPLIIDPQEQANRWIKNKEKDNALKVIKMTDGHFLRILENCVRIGMPLLLEDVGETLDPALEPILLKQTFMSGGRLLIRLGDSDIEYDSNFKFYMTTKLGNPHYLPEICIKVTIINFSVTKQGLEDQILSDVVRLERPDLDEEMNRLIVTMNNDRNQLKAIEDKILKMLFESEGNILDNEELVNSLNDSKVTSSAIKRRLEETLKTEANISAAREKYRRAAKRGSLLYFVVADLGLIDPMYQFSLRYFTQLFNTTIENSTKSDDLNERLQIILDATTENIYTNVSRGLFEKDKLVFSFLLCAEILKLEGIINEIEWNFLLRGGLITEEKRPPKPSHDWLITEHWNQALLLVEVCDGFKNLPRDIEQYQQPVYVQINPELRIAINSQDMTTNVPSEYDTKLSDFQKLVFVKAFAPYLLVQCITYFVAQQLGKKFVESPSVELPILYQDMSNRTALVFILSTGSDPMSSFTRFATEMNMSNSYKAISLGQGQGPVAEDMISKSVVAGEWIFLQNCHLAASWMINMEAIVKNINEGITPCHNNFRLFLSSMPAKTFPVSVLQNSVKVTSEPPKGIRANMKRAFIDITPTFFETHRLEMDWKKIVFGICFFHAILLERKKFGPLGFNIRYEFNDSDRECALLNFDMFCKEGAIPWDALIYITGEITYGGRVTDSWDQRCLRTILRQFFSPETLASDYKYSPSGIYYCPERKFLQQYRDYIEELPINDNPEIFGMNSNANITFQTQESNYLVNTIIDIQPRVSSGGAGKSNDEIVYELAETILAKLPEKLDIEKAPRSLFEPDAKDRLNSLTTVLQQEVDRYNRLLNIIKLSLSNQMKAIKGLVVMDETLEKMYTAFLNNQVPSIWTDAAYPSLKSLASWIKDLLLRCDFIGLWITHGLPKSYWLPGLFFPQGFLTGILQVHARKYDLPIDELSFHFTILSFERDHTTYNEQAKRLDYGKKLDVDEQLPHVKDGVILHGLYMEAFRWDNEQKQIVDAARGEMIATLPMLHMEPKQNYVVDPTQYISPLYKTAARAGVLSTTGHSTNFVVTVNLPTDKPQDYWIAMGSALLCQENEPLSSDEETNSKNLTFERVIEECGSFGRYQYIHFFFLIFFPIATGIYNFYYVFGVAETLYECHISNDINQDFNIEVLPSQCSYIIKNYQTETNETYPCTNWNYDRSVFGKTFSEEANFICQRSVYRSLLAMILQIGAMLAFFTGQITDLLGRRRTMQLLICLLLVTSLITQTLLQFVPMSINLKFILLLINQFVSGIDTFMVSFILLMELTTSSYATFVGNLALVAFTFGEIILTGMAYICRHWLLLKWAMTLYILALVPYLFFVPESPHWLLTKHRYDELKELLHQIARYNHRSESQWLPYYRYIIDKHQKQKDLNQKNKITLSLFSKLRRFLTHIPTMSKLFISGFLGFVTLLLYFQISYGLATMNEIDPYSNIIIGAFVETIGYIAASLFMIRYGRKSIFILFLILTIICLLLRPLTYNQNRFIIIIIAQLGKFAISGATGVTYIFVPELFPTTFRGTGMGFFVFLGRCGSTIAPLIDASINHNHVLITAMYYLYAILTILCVLLTLLLPETRNVPLVDKINYNNSNQNNKKPYNTQSIDRSEASDDQPFLPINPFAEPITTMSSANTNHHGRDDDMIDIDFQNTTNDRSTNSVMNVDLVHTHYDDFQTIDWLKDLMRDRFRHRLLRTKSHQSFFNKLLMYHDAWSGWLCVLLVGLSAGVIAAVIDIGTNWISHLKHGICLNAFWLNREQCCWASRQLQYDNVNSEECPEWFTWPQVFGTYKKGAGEFLLSYIMYIFWSTIFATFAVLLVKVFAPYACGSGIPEIKTILGGFIIRGYLGKWTLLIKSIGMMCATSAGLILGKEGPFVHIACCCGNIFSYLFPKYGRNEAKKREILSAAAAAGVSVAFGAPIGGVLFSLEEVSYYFPYKTLWRSFFCAMVGALVVRSINPYGNGHDIQFSIDYSVPWASFELLPFILLGILGGLWGAFFIKTNIWWCRFRKNSRLGQYTIFEVVCLALITAIIIYPNPYTRMSMSELIKRLVSQCRVEDMIDLCDYPNAQFYNGKSKGSIGLAGPGVHHAIWKLFFALIVQVVLVTFTIGVKVPSGLIIPSMSIGAITGRIIGIITEQLAIQNPTFILFRHDCSKEENCVTPALYAIVGACAFLGGVSKMTVSLVVIMFELTGGLNYIVPLMAAAMTAKWIGDGFVRGGIYDAHIELNGYPFLDNKEEFNFTTIAADVMRPRPEQSSSLAYLTQNGMTFLEVENLLKETTHTLYPVVVTREQPYLVGQIQRRDLQIALKSQKMQRFRLSQSLIQFTSSSETTINSDYEVDNQNEQRLTTNPEVIRIGNLLDQAPIIVTDQTPMETVVDLFRKLGLRQAFVTRNGRLRGIITKKDILRHVQQLTSSNTETTYYDN</sequence>
<dbReference type="SUPFAM" id="SSF52540">
    <property type="entry name" value="P-loop containing nucleoside triphosphate hydrolases"/>
    <property type="match status" value="4"/>
</dbReference>
<feature type="transmembrane region" description="Helical" evidence="21">
    <location>
        <begin position="4260"/>
        <end position="4280"/>
    </location>
</feature>
<dbReference type="Gene3D" id="1.10.8.710">
    <property type="match status" value="1"/>
</dbReference>
<dbReference type="SMART" id="SM00116">
    <property type="entry name" value="CBS"/>
    <property type="match status" value="2"/>
</dbReference>
<dbReference type="GO" id="GO:0005254">
    <property type="term" value="F:chloride channel activity"/>
    <property type="evidence" value="ECO:0007669"/>
    <property type="project" value="UniProtKB-UniRule"/>
</dbReference>
<dbReference type="Pfam" id="PF03028">
    <property type="entry name" value="Dynein_heavy"/>
    <property type="match status" value="1"/>
</dbReference>
<dbReference type="InterPro" id="IPR042222">
    <property type="entry name" value="Dynein_2_N"/>
</dbReference>
<dbReference type="InterPro" id="IPR020846">
    <property type="entry name" value="MFS_dom"/>
</dbReference>
<dbReference type="GO" id="GO:0045505">
    <property type="term" value="F:dynein intermediate chain binding"/>
    <property type="evidence" value="ECO:0007669"/>
    <property type="project" value="InterPro"/>
</dbReference>
<dbReference type="Pfam" id="PF00654">
    <property type="entry name" value="Voltage_CLC"/>
    <property type="match status" value="1"/>
</dbReference>
<dbReference type="InterPro" id="IPR041466">
    <property type="entry name" value="Dynein_AAA5_ext"/>
</dbReference>
<feature type="transmembrane region" description="Helical" evidence="21">
    <location>
        <begin position="4562"/>
        <end position="4586"/>
    </location>
</feature>
<feature type="transmembrane region" description="Helical" evidence="21">
    <location>
        <begin position="4973"/>
        <end position="4997"/>
    </location>
</feature>
<dbReference type="FunFam" id="3.40.50.300:FF:000362">
    <property type="entry name" value="Dynein, axonemal, heavy chain 6"/>
    <property type="match status" value="1"/>
</dbReference>
<dbReference type="Gene3D" id="1.20.920.20">
    <property type="match status" value="1"/>
</dbReference>
<feature type="transmembrane region" description="Helical" evidence="21">
    <location>
        <begin position="5185"/>
        <end position="5209"/>
    </location>
</feature>
<keyword evidence="21" id="KW-0813">Transport</keyword>
<dbReference type="InterPro" id="IPR035699">
    <property type="entry name" value="AAA_6"/>
</dbReference>
<comment type="subcellular location">
    <subcellularLocation>
        <location evidence="2">Cell projection</location>
        <location evidence="2">Cilium</location>
        <location evidence="2">Flagellum</location>
    </subcellularLocation>
    <subcellularLocation>
        <location evidence="3">Cytoplasm</location>
        <location evidence="3">Cytoskeleton</location>
        <location evidence="3">Cilium axoneme</location>
    </subcellularLocation>
    <subcellularLocation>
        <location evidence="1 21">Membrane</location>
        <topology evidence="1 21">Multi-pass membrane protein</topology>
    </subcellularLocation>
</comment>
<accession>A0A818JA14</accession>
<keyword evidence="9" id="KW-0547">Nucleotide-binding</keyword>
<reference evidence="26" key="1">
    <citation type="submission" date="2021-02" db="EMBL/GenBank/DDBJ databases">
        <authorList>
            <person name="Nowell W R."/>
        </authorList>
    </citation>
    <scope>NUCLEOTIDE SEQUENCE</scope>
</reference>
<keyword evidence="12 21" id="KW-1133">Transmembrane helix</keyword>
<evidence type="ECO:0000313" key="27">
    <source>
        <dbReference type="Proteomes" id="UP000663836"/>
    </source>
</evidence>
<feature type="compositionally biased region" description="Pro residues" evidence="23">
    <location>
        <begin position="490"/>
        <end position="500"/>
    </location>
</feature>
<dbReference type="GO" id="GO:0005874">
    <property type="term" value="C:microtubule"/>
    <property type="evidence" value="ECO:0007669"/>
    <property type="project" value="UniProtKB-KW"/>
</dbReference>
<feature type="transmembrane region" description="Helical" evidence="21">
    <location>
        <begin position="4917"/>
        <end position="4939"/>
    </location>
</feature>
<feature type="transmembrane region" description="Helical" evidence="21">
    <location>
        <begin position="5230"/>
        <end position="5257"/>
    </location>
</feature>
<dbReference type="PROSITE" id="PS00675">
    <property type="entry name" value="SIGMA54_INTERACT_1"/>
    <property type="match status" value="1"/>
</dbReference>
<feature type="domain" description="Major facilitator superfamily (MFS) profile" evidence="24">
    <location>
        <begin position="4174"/>
        <end position="4653"/>
    </location>
</feature>
<dbReference type="InterPro" id="IPR027417">
    <property type="entry name" value="P-loop_NTPase"/>
</dbReference>
<dbReference type="GO" id="GO:0051959">
    <property type="term" value="F:dynein light intermediate chain binding"/>
    <property type="evidence" value="ECO:0007669"/>
    <property type="project" value="InterPro"/>
</dbReference>
<keyword evidence="15" id="KW-0969">Cilium</keyword>
<dbReference type="CDD" id="cd04591">
    <property type="entry name" value="CBS_pair_voltage-gated_CLC_euk_bac"/>
    <property type="match status" value="1"/>
</dbReference>
<dbReference type="Gene3D" id="3.20.180.20">
    <property type="entry name" value="Dynein heavy chain, N-terminal domain 2"/>
    <property type="match status" value="1"/>
</dbReference>
<dbReference type="SUPFAM" id="SSF81340">
    <property type="entry name" value="Clc chloride channel"/>
    <property type="match status" value="1"/>
</dbReference>
<proteinExistence type="inferred from homology"/>
<keyword evidence="16 21" id="KW-0472">Membrane</keyword>
<keyword evidence="11" id="KW-0282">Flagellum</keyword>
<keyword evidence="7" id="KW-0493">Microtubule</keyword>
<dbReference type="InterPro" id="IPR003593">
    <property type="entry name" value="AAA+_ATPase"/>
</dbReference>
<evidence type="ECO:0000256" key="9">
    <source>
        <dbReference type="ARBA" id="ARBA00022741"/>
    </source>
</evidence>
<feature type="transmembrane region" description="Helical" evidence="21">
    <location>
        <begin position="4871"/>
        <end position="4896"/>
    </location>
</feature>
<evidence type="ECO:0000313" key="26">
    <source>
        <dbReference type="EMBL" id="CAF3532793.1"/>
    </source>
</evidence>
<name>A0A818JA14_9BILA</name>
<dbReference type="FunFam" id="1.20.58.1120:FF:000001">
    <property type="entry name" value="dynein heavy chain 2, axonemal"/>
    <property type="match status" value="1"/>
</dbReference>
<dbReference type="Gene3D" id="1.20.1270.280">
    <property type="match status" value="1"/>
</dbReference>
<feature type="transmembrane region" description="Helical" evidence="21">
    <location>
        <begin position="4945"/>
        <end position="4961"/>
    </location>
</feature>
<evidence type="ECO:0000256" key="14">
    <source>
        <dbReference type="ARBA" id="ARBA00023054"/>
    </source>
</evidence>
<dbReference type="GO" id="GO:0007018">
    <property type="term" value="P:microtubule-based movement"/>
    <property type="evidence" value="ECO:0007669"/>
    <property type="project" value="InterPro"/>
</dbReference>
<dbReference type="Pfam" id="PF00571">
    <property type="entry name" value="CBS"/>
    <property type="match status" value="1"/>
</dbReference>
<feature type="compositionally biased region" description="Low complexity" evidence="23">
    <location>
        <begin position="4665"/>
        <end position="4674"/>
    </location>
</feature>
<dbReference type="InterPro" id="IPR025662">
    <property type="entry name" value="Sigma_54_int_dom_ATP-bd_1"/>
</dbReference>
<dbReference type="InterPro" id="IPR024317">
    <property type="entry name" value="Dynein_heavy_chain_D4_dom"/>
</dbReference>
<dbReference type="SUPFAM" id="SSF103473">
    <property type="entry name" value="MFS general substrate transporter"/>
    <property type="match status" value="1"/>
</dbReference>
<dbReference type="InterPro" id="IPR036259">
    <property type="entry name" value="MFS_trans_sf"/>
</dbReference>
<dbReference type="Pfam" id="PF12780">
    <property type="entry name" value="AAA_8"/>
    <property type="match status" value="1"/>
</dbReference>
<keyword evidence="18" id="KW-0206">Cytoskeleton</keyword>
<dbReference type="Pfam" id="PF12774">
    <property type="entry name" value="AAA_6"/>
    <property type="match status" value="1"/>
</dbReference>
<dbReference type="InterPro" id="IPR014743">
    <property type="entry name" value="Cl-channel_core"/>
</dbReference>
<feature type="transmembrane region" description="Helical" evidence="21">
    <location>
        <begin position="5083"/>
        <end position="5103"/>
    </location>
</feature>
<keyword evidence="20" id="KW-0129">CBS domain</keyword>
<gene>
    <name evidence="26" type="ORF">JBS370_LOCUS455</name>
</gene>
<dbReference type="FunFam" id="1.10.3080.10:FF:000011">
    <property type="entry name" value="Chloride channel protein"/>
    <property type="match status" value="1"/>
</dbReference>
<dbReference type="InterPro" id="IPR026983">
    <property type="entry name" value="DHC"/>
</dbReference>
<dbReference type="Pfam" id="PF08393">
    <property type="entry name" value="DHC_N2"/>
    <property type="match status" value="1"/>
</dbReference>
<dbReference type="SMART" id="SM00382">
    <property type="entry name" value="AAA"/>
    <property type="match status" value="2"/>
</dbReference>
<dbReference type="InterPro" id="IPR042228">
    <property type="entry name" value="Dynein_linker_3"/>
</dbReference>
<evidence type="ECO:0000256" key="11">
    <source>
        <dbReference type="ARBA" id="ARBA00022846"/>
    </source>
</evidence>
<feature type="transmembrane region" description="Helical" evidence="21">
    <location>
        <begin position="5048"/>
        <end position="5068"/>
    </location>
</feature>
<dbReference type="InterPro" id="IPR035706">
    <property type="entry name" value="AAA_9"/>
</dbReference>
<protein>
    <recommendedName>
        <fullName evidence="21">Chloride channel protein</fullName>
    </recommendedName>
</protein>
<dbReference type="Gene3D" id="1.10.287.2620">
    <property type="match status" value="1"/>
</dbReference>
<dbReference type="InterPro" id="IPR041589">
    <property type="entry name" value="DNAH3_AAA_lid_1"/>
</dbReference>
<dbReference type="InterPro" id="IPR046342">
    <property type="entry name" value="CBS_dom_sf"/>
</dbReference>
<comment type="caution">
    <text evidence="26">The sequence shown here is derived from an EMBL/GenBank/DDBJ whole genome shotgun (WGS) entry which is preliminary data.</text>
</comment>
<dbReference type="FunFam" id="1.20.920.30:FF:000005">
    <property type="entry name" value="Dynein, axonemal, heavy chain 2"/>
    <property type="match status" value="1"/>
</dbReference>
<evidence type="ECO:0000256" key="10">
    <source>
        <dbReference type="ARBA" id="ARBA00022840"/>
    </source>
</evidence>
<keyword evidence="21" id="KW-0406">Ion transport</keyword>
<feature type="transmembrane region" description="Helical" evidence="21">
    <location>
        <begin position="4512"/>
        <end position="4531"/>
    </location>
</feature>
<feature type="transmembrane region" description="Helical" evidence="21">
    <location>
        <begin position="4784"/>
        <end position="4804"/>
    </location>
</feature>
<dbReference type="SUPFAM" id="SSF54631">
    <property type="entry name" value="CBS-domain pair"/>
    <property type="match status" value="1"/>
</dbReference>
<keyword evidence="13" id="KW-0243">Dynein</keyword>
<dbReference type="Gene3D" id="3.10.490.20">
    <property type="match status" value="1"/>
</dbReference>
<evidence type="ECO:0000256" key="2">
    <source>
        <dbReference type="ARBA" id="ARBA00004230"/>
    </source>
</evidence>
<feature type="transmembrane region" description="Helical" evidence="21">
    <location>
        <begin position="4292"/>
        <end position="4313"/>
    </location>
</feature>
<dbReference type="FunFam" id="1.20.920.20:FF:000001">
    <property type="entry name" value="dynein heavy chain 2, axonemal"/>
    <property type="match status" value="1"/>
</dbReference>
<evidence type="ECO:0000256" key="20">
    <source>
        <dbReference type="PROSITE-ProRule" id="PRU00703"/>
    </source>
</evidence>
<dbReference type="FunFam" id="3.20.180.20:FF:000003">
    <property type="entry name" value="Dynein heavy chain 12, axonemal"/>
    <property type="match status" value="1"/>
</dbReference>
<evidence type="ECO:0000259" key="25">
    <source>
        <dbReference type="PROSITE" id="PS51371"/>
    </source>
</evidence>
<feature type="coiled-coil region" evidence="22">
    <location>
        <begin position="2898"/>
        <end position="2960"/>
    </location>
</feature>
<dbReference type="InterPro" id="IPR024743">
    <property type="entry name" value="Dynein_HC_stalk"/>
</dbReference>
<evidence type="ECO:0000256" key="19">
    <source>
        <dbReference type="ARBA" id="ARBA00023273"/>
    </source>
</evidence>
<evidence type="ECO:0000256" key="15">
    <source>
        <dbReference type="ARBA" id="ARBA00023069"/>
    </source>
</evidence>
<evidence type="ECO:0000256" key="23">
    <source>
        <dbReference type="SAM" id="MobiDB-lite"/>
    </source>
</evidence>
<dbReference type="PRINTS" id="PR00762">
    <property type="entry name" value="CLCHANNEL"/>
</dbReference>
<dbReference type="InterPro" id="IPR042219">
    <property type="entry name" value="AAA_lid_11_sf"/>
</dbReference>
<dbReference type="GO" id="GO:0008569">
    <property type="term" value="F:minus-end-directed microtubule motor activity"/>
    <property type="evidence" value="ECO:0007669"/>
    <property type="project" value="InterPro"/>
</dbReference>
<dbReference type="Gene3D" id="6.10.140.1060">
    <property type="match status" value="1"/>
</dbReference>
<dbReference type="FunFam" id="3.40.50.300:FF:000063">
    <property type="entry name" value="dynein heavy chain 6, axonemal"/>
    <property type="match status" value="1"/>
</dbReference>
<keyword evidence="14 22" id="KW-0175">Coiled coil</keyword>
<dbReference type="InterPro" id="IPR013602">
    <property type="entry name" value="Dynein_heavy_linker"/>
</dbReference>
<feature type="transmembrane region" description="Helical" evidence="21">
    <location>
        <begin position="4382"/>
        <end position="4401"/>
    </location>
</feature>
<dbReference type="FunFam" id="1.10.472.130:FF:000015">
    <property type="entry name" value="Dynein heavy chain 7"/>
    <property type="match status" value="1"/>
</dbReference>
<dbReference type="Pfam" id="PF00083">
    <property type="entry name" value="Sugar_tr"/>
    <property type="match status" value="1"/>
</dbReference>
<dbReference type="Gene3D" id="1.10.3080.10">
    <property type="entry name" value="Clc chloride channel"/>
    <property type="match status" value="1"/>
</dbReference>
<dbReference type="Gene3D" id="1.10.8.1220">
    <property type="match status" value="1"/>
</dbReference>
<keyword evidence="5" id="KW-0963">Cytoplasm</keyword>
<dbReference type="PROSITE" id="PS51371">
    <property type="entry name" value="CBS"/>
    <property type="match status" value="1"/>
</dbReference>
<evidence type="ECO:0000256" key="7">
    <source>
        <dbReference type="ARBA" id="ARBA00022701"/>
    </source>
</evidence>
<dbReference type="FunFam" id="1.10.8.1220:FF:000001">
    <property type="entry name" value="Dynein axonemal heavy chain 5"/>
    <property type="match status" value="1"/>
</dbReference>
<dbReference type="PROSITE" id="PS50850">
    <property type="entry name" value="MFS"/>
    <property type="match status" value="1"/>
</dbReference>
<feature type="transmembrane region" description="Helical" evidence="21">
    <location>
        <begin position="4538"/>
        <end position="4556"/>
    </location>
</feature>
<dbReference type="FunFam" id="1.20.140.100:FF:000004">
    <property type="entry name" value="Dynein axonemal heavy chain 6"/>
    <property type="match status" value="1"/>
</dbReference>
<dbReference type="Pfam" id="PF18199">
    <property type="entry name" value="Dynein_C"/>
    <property type="match status" value="1"/>
</dbReference>
<feature type="transmembrane region" description="Helical" evidence="21">
    <location>
        <begin position="5263"/>
        <end position="5280"/>
    </location>
</feature>
<dbReference type="GO" id="GO:0016020">
    <property type="term" value="C:membrane"/>
    <property type="evidence" value="ECO:0007669"/>
    <property type="project" value="UniProtKB-SubCell"/>
</dbReference>
<dbReference type="FunFam" id="1.20.1270.280:FF:000001">
    <property type="entry name" value="dynein heavy chain 7, axonemal"/>
    <property type="match status" value="1"/>
</dbReference>
<keyword evidence="17" id="KW-0505">Motor protein</keyword>
<feature type="transmembrane region" description="Helical" evidence="21">
    <location>
        <begin position="4170"/>
        <end position="4189"/>
    </location>
</feature>
<dbReference type="EMBL" id="CAJOBD010000012">
    <property type="protein sequence ID" value="CAF3532793.1"/>
    <property type="molecule type" value="Genomic_DNA"/>
</dbReference>
<keyword evidence="6 21" id="KW-0812">Transmembrane</keyword>
<feature type="transmembrane region" description="Helical" evidence="21">
    <location>
        <begin position="4355"/>
        <end position="4376"/>
    </location>
</feature>
<evidence type="ECO:0000256" key="13">
    <source>
        <dbReference type="ARBA" id="ARBA00023017"/>
    </source>
</evidence>
<dbReference type="Gene3D" id="1.20.1250.20">
    <property type="entry name" value="MFS general substrate transporter like domains"/>
    <property type="match status" value="1"/>
</dbReference>
<evidence type="ECO:0000256" key="8">
    <source>
        <dbReference type="ARBA" id="ARBA00022737"/>
    </source>
</evidence>
<dbReference type="GO" id="GO:0005930">
    <property type="term" value="C:axoneme"/>
    <property type="evidence" value="ECO:0007669"/>
    <property type="project" value="UniProtKB-SubCell"/>
</dbReference>
<dbReference type="Gene3D" id="1.10.472.130">
    <property type="match status" value="1"/>
</dbReference>
<dbReference type="PANTHER" id="PTHR22878:SF68">
    <property type="entry name" value="DYNEIN HEAVY CHAIN 6, AXONEMAL-LIKE"/>
    <property type="match status" value="1"/>
</dbReference>
<dbReference type="GO" id="GO:0005524">
    <property type="term" value="F:ATP binding"/>
    <property type="evidence" value="ECO:0007669"/>
    <property type="project" value="UniProtKB-KW"/>
</dbReference>
<dbReference type="Pfam" id="PF12781">
    <property type="entry name" value="AAA_9"/>
    <property type="match status" value="1"/>
</dbReference>
<evidence type="ECO:0000256" key="17">
    <source>
        <dbReference type="ARBA" id="ARBA00023175"/>
    </source>
</evidence>